<organism evidence="1 2">
    <name type="scientific">Vallitalea pronyensis</name>
    <dbReference type="NCBI Taxonomy" id="1348613"/>
    <lineage>
        <taxon>Bacteria</taxon>
        <taxon>Bacillati</taxon>
        <taxon>Bacillota</taxon>
        <taxon>Clostridia</taxon>
        <taxon>Lachnospirales</taxon>
        <taxon>Vallitaleaceae</taxon>
        <taxon>Vallitalea</taxon>
    </lineage>
</organism>
<evidence type="ECO:0000313" key="2">
    <source>
        <dbReference type="Proteomes" id="UP000683246"/>
    </source>
</evidence>
<dbReference type="KEGG" id="vpy:HZI73_14720"/>
<proteinExistence type="predicted"/>
<dbReference type="RefSeq" id="WP_212694144.1">
    <property type="nucleotide sequence ID" value="NZ_CP058649.1"/>
</dbReference>
<keyword evidence="2" id="KW-1185">Reference proteome</keyword>
<dbReference type="Proteomes" id="UP000683246">
    <property type="component" value="Chromosome"/>
</dbReference>
<dbReference type="EMBL" id="CP058649">
    <property type="protein sequence ID" value="QUI23460.1"/>
    <property type="molecule type" value="Genomic_DNA"/>
</dbReference>
<reference evidence="1" key="1">
    <citation type="submission" date="2020-07" db="EMBL/GenBank/DDBJ databases">
        <title>Vallitalea pronyensis genome.</title>
        <authorList>
            <person name="Postec A."/>
        </authorList>
    </citation>
    <scope>NUCLEOTIDE SEQUENCE</scope>
    <source>
        <strain evidence="1">FatNI3</strain>
    </source>
</reference>
<gene>
    <name evidence="1" type="ORF">HZI73_14720</name>
</gene>
<name>A0A8J8MKQ4_9FIRM</name>
<dbReference type="AlphaFoldDB" id="A0A8J8MKQ4"/>
<sequence length="297" mass="33497">MDHNMCDCCTGKVKCKKPISRKDITTECIFVEKVFDSRIFKTQQIIDCCPCPIEIDKEIMGIIEDSVEVKCRVIKFSPIIEMLKINGQEIDLCDYDNVVTGPGGMEQINLRGLDLDFKKCLEKNKGVKVDVKQKISIDCKVKISIKGKGIIYDDKGCPCKVCFKGEDTIECCFENIRFKFEDMCVPNNNAVFPVLIGDVCAANCKFDVDEIELINTCECTSDQVKLTGDLIFCIKCEKKIKFPVELCVLATGFCKSPEISTGCKEEDFPDLFPVNYKDESCPVFSKKEEAIEEKCDC</sequence>
<accession>A0A8J8MKQ4</accession>
<protein>
    <submittedName>
        <fullName evidence="1">Uncharacterized protein</fullName>
    </submittedName>
</protein>
<evidence type="ECO:0000313" key="1">
    <source>
        <dbReference type="EMBL" id="QUI23460.1"/>
    </source>
</evidence>